<keyword evidence="5 7" id="KW-0238">DNA-binding</keyword>
<keyword evidence="4 7" id="KW-0805">Transcription regulation</keyword>
<protein>
    <recommendedName>
        <fullName evidence="7">Arginine repressor</fullName>
    </recommendedName>
</protein>
<dbReference type="AlphaFoldDB" id="A0A0R1V7A2"/>
<comment type="similarity">
    <text evidence="2 7">Belongs to the ArgR family.</text>
</comment>
<evidence type="ECO:0000313" key="10">
    <source>
        <dbReference type="EMBL" id="KRM01386.1"/>
    </source>
</evidence>
<keyword evidence="11" id="KW-1185">Reference proteome</keyword>
<dbReference type="Proteomes" id="UP000051739">
    <property type="component" value="Unassembled WGS sequence"/>
</dbReference>
<dbReference type="InterPro" id="IPR020899">
    <property type="entry name" value="Arg_repress_C"/>
</dbReference>
<dbReference type="SUPFAM" id="SSF55252">
    <property type="entry name" value="C-terminal domain of arginine repressor"/>
    <property type="match status" value="1"/>
</dbReference>
<dbReference type="InterPro" id="IPR036390">
    <property type="entry name" value="WH_DNA-bd_sf"/>
</dbReference>
<dbReference type="InterPro" id="IPR036388">
    <property type="entry name" value="WH-like_DNA-bd_sf"/>
</dbReference>
<dbReference type="Pfam" id="PF02863">
    <property type="entry name" value="Arg_repressor_C"/>
    <property type="match status" value="1"/>
</dbReference>
<evidence type="ECO:0000256" key="7">
    <source>
        <dbReference type="HAMAP-Rule" id="MF_00173"/>
    </source>
</evidence>
<dbReference type="UniPathway" id="UPA00068"/>
<evidence type="ECO:0000256" key="5">
    <source>
        <dbReference type="ARBA" id="ARBA00023125"/>
    </source>
</evidence>
<dbReference type="RefSeq" id="WP_056937671.1">
    <property type="nucleotide sequence ID" value="NZ_AZFN01000018.1"/>
</dbReference>
<name>A0A0R1V7A2_9LACO</name>
<dbReference type="EMBL" id="AZFN01000018">
    <property type="protein sequence ID" value="KRM01386.1"/>
    <property type="molecule type" value="Genomic_DNA"/>
</dbReference>
<evidence type="ECO:0000256" key="6">
    <source>
        <dbReference type="ARBA" id="ARBA00023163"/>
    </source>
</evidence>
<dbReference type="Pfam" id="PF01316">
    <property type="entry name" value="Arg_repressor"/>
    <property type="match status" value="1"/>
</dbReference>
<dbReference type="InterPro" id="IPR020900">
    <property type="entry name" value="Arg_repress_DNA-bd"/>
</dbReference>
<dbReference type="GO" id="GO:0051259">
    <property type="term" value="P:protein complex oligomerization"/>
    <property type="evidence" value="ECO:0007669"/>
    <property type="project" value="InterPro"/>
</dbReference>
<dbReference type="PATRIC" id="fig|1423749.3.peg.647"/>
<keyword evidence="7" id="KW-0028">Amino-acid biosynthesis</keyword>
<evidence type="ECO:0000256" key="1">
    <source>
        <dbReference type="ARBA" id="ARBA00004496"/>
    </source>
</evidence>
<feature type="domain" description="Arginine repressor C-terminal" evidence="9">
    <location>
        <begin position="91"/>
        <end position="152"/>
    </location>
</feature>
<proteinExistence type="inferred from homology"/>
<accession>A0A0R1V7A2</accession>
<dbReference type="InterPro" id="IPR036251">
    <property type="entry name" value="Arg_repress_C_sf"/>
</dbReference>
<dbReference type="GO" id="GO:1900079">
    <property type="term" value="P:regulation of arginine biosynthetic process"/>
    <property type="evidence" value="ECO:0007669"/>
    <property type="project" value="UniProtKB-UniRule"/>
</dbReference>
<dbReference type="PANTHER" id="PTHR34471:SF1">
    <property type="entry name" value="ARGININE REPRESSOR"/>
    <property type="match status" value="1"/>
</dbReference>
<evidence type="ECO:0000259" key="8">
    <source>
        <dbReference type="Pfam" id="PF01316"/>
    </source>
</evidence>
<dbReference type="GO" id="GO:0006526">
    <property type="term" value="P:L-arginine biosynthetic process"/>
    <property type="evidence" value="ECO:0007669"/>
    <property type="project" value="UniProtKB-UniPathway"/>
</dbReference>
<dbReference type="GO" id="GO:0003677">
    <property type="term" value="F:DNA binding"/>
    <property type="evidence" value="ECO:0007669"/>
    <property type="project" value="UniProtKB-KW"/>
</dbReference>
<reference evidence="10 11" key="1">
    <citation type="journal article" date="2015" name="Genome Announc.">
        <title>Expanding the biotechnology potential of lactobacilli through comparative genomics of 213 strains and associated genera.</title>
        <authorList>
            <person name="Sun Z."/>
            <person name="Harris H.M."/>
            <person name="McCann A."/>
            <person name="Guo C."/>
            <person name="Argimon S."/>
            <person name="Zhang W."/>
            <person name="Yang X."/>
            <person name="Jeffery I.B."/>
            <person name="Cooney J.C."/>
            <person name="Kagawa T.F."/>
            <person name="Liu W."/>
            <person name="Song Y."/>
            <person name="Salvetti E."/>
            <person name="Wrobel A."/>
            <person name="Rasinkangas P."/>
            <person name="Parkhill J."/>
            <person name="Rea M.C."/>
            <person name="O'Sullivan O."/>
            <person name="Ritari J."/>
            <person name="Douillard F.P."/>
            <person name="Paul Ross R."/>
            <person name="Yang R."/>
            <person name="Briner A.E."/>
            <person name="Felis G.E."/>
            <person name="de Vos W.M."/>
            <person name="Barrangou R."/>
            <person name="Klaenhammer T.R."/>
            <person name="Caufield P.W."/>
            <person name="Cui Y."/>
            <person name="Zhang H."/>
            <person name="O'Toole P.W."/>
        </authorList>
    </citation>
    <scope>NUCLEOTIDE SEQUENCE [LARGE SCALE GENOMIC DNA]</scope>
    <source>
        <strain evidence="10 11">DSM 16045</strain>
    </source>
</reference>
<evidence type="ECO:0000313" key="11">
    <source>
        <dbReference type="Proteomes" id="UP000051739"/>
    </source>
</evidence>
<evidence type="ECO:0000256" key="2">
    <source>
        <dbReference type="ARBA" id="ARBA00008316"/>
    </source>
</evidence>
<organism evidence="10 11">
    <name type="scientific">Limosilactobacillus gastricus DSM 16045</name>
    <dbReference type="NCBI Taxonomy" id="1423749"/>
    <lineage>
        <taxon>Bacteria</taxon>
        <taxon>Bacillati</taxon>
        <taxon>Bacillota</taxon>
        <taxon>Bacilli</taxon>
        <taxon>Lactobacillales</taxon>
        <taxon>Lactobacillaceae</taxon>
        <taxon>Limosilactobacillus</taxon>
    </lineage>
</organism>
<gene>
    <name evidence="7" type="primary">argR</name>
    <name evidence="10" type="ORF">FC60_GL000643</name>
</gene>
<dbReference type="SUPFAM" id="SSF46785">
    <property type="entry name" value="Winged helix' DNA-binding domain"/>
    <property type="match status" value="1"/>
</dbReference>
<dbReference type="HAMAP" id="MF_00173">
    <property type="entry name" value="Arg_repressor"/>
    <property type="match status" value="1"/>
</dbReference>
<dbReference type="PRINTS" id="PR01467">
    <property type="entry name" value="ARGREPRESSOR"/>
</dbReference>
<dbReference type="GO" id="GO:0034618">
    <property type="term" value="F:arginine binding"/>
    <property type="evidence" value="ECO:0007669"/>
    <property type="project" value="InterPro"/>
</dbReference>
<feature type="domain" description="Arginine repressor DNA-binding" evidence="8">
    <location>
        <begin position="1"/>
        <end position="65"/>
    </location>
</feature>
<evidence type="ECO:0000259" key="9">
    <source>
        <dbReference type="Pfam" id="PF02863"/>
    </source>
</evidence>
<comment type="function">
    <text evidence="7">Regulates arginine biosynthesis genes.</text>
</comment>
<comment type="caution">
    <text evidence="10">The sequence shown here is derived from an EMBL/GenBank/DDBJ whole genome shotgun (WGS) entry which is preliminary data.</text>
</comment>
<dbReference type="GO" id="GO:0003700">
    <property type="term" value="F:DNA-binding transcription factor activity"/>
    <property type="evidence" value="ECO:0007669"/>
    <property type="project" value="UniProtKB-UniRule"/>
</dbReference>
<keyword evidence="7" id="KW-0055">Arginine biosynthesis</keyword>
<comment type="subcellular location">
    <subcellularLocation>
        <location evidence="1 7">Cytoplasm</location>
    </subcellularLocation>
</comment>
<keyword evidence="6 7" id="KW-0804">Transcription</keyword>
<sequence>MKKSERQQYIQQFIEQTDIARQEDLVQCFLDMNVVVTQATISRDIKEMKLIKVVGENGVAHYQMPINRLNNRRNEASNVRAPSAMINGADILQVNQLNNYVSISVVPGHGPMVAMVIRQGDFPHVFTAIGDDSTVLVVCDTEKGARELQTYIAQLA</sequence>
<evidence type="ECO:0000256" key="4">
    <source>
        <dbReference type="ARBA" id="ARBA00023015"/>
    </source>
</evidence>
<dbReference type="Gene3D" id="3.30.1360.40">
    <property type="match status" value="1"/>
</dbReference>
<dbReference type="InterPro" id="IPR001669">
    <property type="entry name" value="Arg_repress"/>
</dbReference>
<keyword evidence="3 7" id="KW-0963">Cytoplasm</keyword>
<dbReference type="PANTHER" id="PTHR34471">
    <property type="entry name" value="ARGININE REPRESSOR"/>
    <property type="match status" value="1"/>
</dbReference>
<comment type="pathway">
    <text evidence="7">Amino-acid biosynthesis; L-arginine biosynthesis [regulation].</text>
</comment>
<dbReference type="Gene3D" id="1.10.10.10">
    <property type="entry name" value="Winged helix-like DNA-binding domain superfamily/Winged helix DNA-binding domain"/>
    <property type="match status" value="1"/>
</dbReference>
<evidence type="ECO:0000256" key="3">
    <source>
        <dbReference type="ARBA" id="ARBA00022490"/>
    </source>
</evidence>
<keyword evidence="7" id="KW-0678">Repressor</keyword>
<dbReference type="GO" id="GO:0005737">
    <property type="term" value="C:cytoplasm"/>
    <property type="evidence" value="ECO:0007669"/>
    <property type="project" value="UniProtKB-SubCell"/>
</dbReference>